<organism evidence="3 4">
    <name type="scientific">Cohnella kolymensis</name>
    <dbReference type="NCBI Taxonomy" id="1590652"/>
    <lineage>
        <taxon>Bacteria</taxon>
        <taxon>Bacillati</taxon>
        <taxon>Bacillota</taxon>
        <taxon>Bacilli</taxon>
        <taxon>Bacillales</taxon>
        <taxon>Paenibacillaceae</taxon>
        <taxon>Cohnella</taxon>
    </lineage>
</organism>
<sequence>MTQREISPPWFGFLEGCIVMSWLLLLSGLMVDSDEMSVLIGFPILLFVSGWLMNVLNRSAGSTVVAAAGAIAIILGSLSFFIPFGTTRFLIVVPVIGFIFVSRFSRILSQDQTMEYMSRRYFLQESFVIPFLCLFCFQYGLKSSLVSPVLLVAGVAAYLFLRCFQLVLIQRTLRGKWQLQIWNTMLPVGFFVAALLILAAFPYILYVTAWIFVPIMDLLASFLGRFKRTPLESQEDNPPADEEQMAQMLEEMRQAASHPVHIPDWALILTIMLIAGAILVIFQKKKGIRRTISPTVPAVQIIRNKWSESRGLQYVQSDSPVRRIYQQMLQWFERQGKPIRIHETPREFAARLRQEQCLDSVQERDVEELSMNYERVRYGAAASSEDNELMIRKARQALERLKSKPDAGSGD</sequence>
<feature type="transmembrane region" description="Helical" evidence="1">
    <location>
        <begin position="89"/>
        <end position="109"/>
    </location>
</feature>
<feature type="transmembrane region" description="Helical" evidence="1">
    <location>
        <begin position="63"/>
        <end position="83"/>
    </location>
</feature>
<protein>
    <recommendedName>
        <fullName evidence="2">Protein-glutamine gamma-glutamyltransferase-like C-terminal domain-containing protein</fullName>
    </recommendedName>
</protein>
<dbReference type="RefSeq" id="WP_041067401.1">
    <property type="nucleotide sequence ID" value="NZ_JXAL01000033.1"/>
</dbReference>
<gene>
    <name evidence="3" type="ORF">SD71_20325</name>
</gene>
<keyword evidence="4" id="KW-1185">Reference proteome</keyword>
<evidence type="ECO:0000256" key="1">
    <source>
        <dbReference type="SAM" id="Phobius"/>
    </source>
</evidence>
<evidence type="ECO:0000259" key="2">
    <source>
        <dbReference type="Pfam" id="PF13559"/>
    </source>
</evidence>
<evidence type="ECO:0000313" key="4">
    <source>
        <dbReference type="Proteomes" id="UP000054526"/>
    </source>
</evidence>
<feature type="domain" description="Protein-glutamine gamma-glutamyltransferase-like C-terminal" evidence="2">
    <location>
        <begin position="324"/>
        <end position="386"/>
    </location>
</feature>
<dbReference type="EMBL" id="JXAL01000033">
    <property type="protein sequence ID" value="KIL34376.1"/>
    <property type="molecule type" value="Genomic_DNA"/>
</dbReference>
<feature type="transmembrane region" description="Helical" evidence="1">
    <location>
        <begin position="190"/>
        <end position="213"/>
    </location>
</feature>
<reference evidence="3 4" key="1">
    <citation type="submission" date="2014-12" db="EMBL/GenBank/DDBJ databases">
        <title>Draft genome sequence of Cohnella kolymensis strain B-2846.</title>
        <authorList>
            <person name="Karlyshev A.V."/>
            <person name="Kudryashova E.B."/>
        </authorList>
    </citation>
    <scope>NUCLEOTIDE SEQUENCE [LARGE SCALE GENOMIC DNA]</scope>
    <source>
        <strain evidence="3 4">VKM B-2846</strain>
    </source>
</reference>
<evidence type="ECO:0000313" key="3">
    <source>
        <dbReference type="EMBL" id="KIL34376.1"/>
    </source>
</evidence>
<feature type="transmembrane region" description="Helical" evidence="1">
    <location>
        <begin position="121"/>
        <end position="141"/>
    </location>
</feature>
<dbReference type="Pfam" id="PF13559">
    <property type="entry name" value="DUF4129"/>
    <property type="match status" value="1"/>
</dbReference>
<feature type="transmembrane region" description="Helical" evidence="1">
    <location>
        <begin position="265"/>
        <end position="282"/>
    </location>
</feature>
<dbReference type="InterPro" id="IPR025403">
    <property type="entry name" value="TgpA-like_C"/>
</dbReference>
<keyword evidence="1" id="KW-1133">Transmembrane helix</keyword>
<keyword evidence="1" id="KW-0812">Transmembrane</keyword>
<comment type="caution">
    <text evidence="3">The sequence shown here is derived from an EMBL/GenBank/DDBJ whole genome shotgun (WGS) entry which is preliminary data.</text>
</comment>
<proteinExistence type="predicted"/>
<dbReference type="Proteomes" id="UP000054526">
    <property type="component" value="Unassembled WGS sequence"/>
</dbReference>
<keyword evidence="1" id="KW-0472">Membrane</keyword>
<feature type="transmembrane region" description="Helical" evidence="1">
    <location>
        <begin position="12"/>
        <end position="31"/>
    </location>
</feature>
<name>A0ABR4ZZX7_9BACL</name>
<feature type="transmembrane region" description="Helical" evidence="1">
    <location>
        <begin position="37"/>
        <end position="56"/>
    </location>
</feature>
<feature type="transmembrane region" description="Helical" evidence="1">
    <location>
        <begin position="147"/>
        <end position="169"/>
    </location>
</feature>
<accession>A0ABR4ZZX7</accession>